<dbReference type="PRINTS" id="PR00238">
    <property type="entry name" value="OPSIN"/>
</dbReference>
<dbReference type="Pfam" id="PF00001">
    <property type="entry name" value="7tm_1"/>
    <property type="match status" value="1"/>
</dbReference>
<keyword evidence="11 14" id="KW-0675">Receptor</keyword>
<feature type="transmembrane region" description="Helical" evidence="14">
    <location>
        <begin position="242"/>
        <end position="266"/>
    </location>
</feature>
<evidence type="ECO:0000256" key="3">
    <source>
        <dbReference type="ARBA" id="ARBA00022606"/>
    </source>
</evidence>
<dbReference type="AlphaFoldDB" id="A0ABD0W5C2"/>
<proteinExistence type="inferred from homology"/>
<evidence type="ECO:0000256" key="13">
    <source>
        <dbReference type="ARBA" id="ARBA00059157"/>
    </source>
</evidence>
<evidence type="ECO:0000313" key="16">
    <source>
        <dbReference type="EMBL" id="KAL0965671.1"/>
    </source>
</evidence>
<dbReference type="GO" id="GO:0009881">
    <property type="term" value="F:photoreceptor activity"/>
    <property type="evidence" value="ECO:0007669"/>
    <property type="project" value="UniProtKB-KW"/>
</dbReference>
<dbReference type="Proteomes" id="UP001557470">
    <property type="component" value="Unassembled WGS sequence"/>
</dbReference>
<evidence type="ECO:0000313" key="17">
    <source>
        <dbReference type="Proteomes" id="UP001557470"/>
    </source>
</evidence>
<sequence length="363" mass="40816">MDQGFFRKVDVPDHAHYIVASFVLVIGALGVGGNALVIYAFFSNKKLRTPPNYFIMNLAVSDFLMAITQSPVFFVNCLYKEWVFGETGCKMYAFCGALFGITSMINLLAISIDRYVVITKPLQVLRWSSKRRTSVVILIVWLYSLAWSLAPLLGWSSYIPEGLMTSCTWDYVTSTPANRSYTLMLCVFVFFIPLGIIFYCYLCMFLAIRTSSRDMEKLGSQVRKSTLIQQQSIRTEWKLAKIAFVVIMVYVMSWSPYACVTLIAWAGYARALSPYSKAVPAVIAKASAIYNPFIYAIIHSKYRETLAEKIPCLHCLGQPPRPDCISVSNSESSIRDSMLSRQSSTSKTKIYRVSSMSTADTVS</sequence>
<evidence type="ECO:0000256" key="9">
    <source>
        <dbReference type="ARBA" id="ARBA00023136"/>
    </source>
</evidence>
<keyword evidence="2 14" id="KW-0600">Photoreceptor protein</keyword>
<evidence type="ECO:0000256" key="12">
    <source>
        <dbReference type="ARBA" id="ARBA00023224"/>
    </source>
</evidence>
<keyword evidence="6 14" id="KW-1133">Transmembrane helix</keyword>
<feature type="domain" description="G-protein coupled receptors family 1 profile" evidence="15">
    <location>
        <begin position="33"/>
        <end position="295"/>
    </location>
</feature>
<evidence type="ECO:0000256" key="5">
    <source>
        <dbReference type="ARBA" id="ARBA00022925"/>
    </source>
</evidence>
<dbReference type="InterPro" id="IPR001760">
    <property type="entry name" value="Opsin"/>
</dbReference>
<name>A0ABD0W5C2_UMBPY</name>
<dbReference type="PROSITE" id="PS50262">
    <property type="entry name" value="G_PROTEIN_RECEP_F1_2"/>
    <property type="match status" value="1"/>
</dbReference>
<dbReference type="InterPro" id="IPR050125">
    <property type="entry name" value="GPCR_opsins"/>
</dbReference>
<dbReference type="InterPro" id="IPR000276">
    <property type="entry name" value="GPCR_Rhodpsn"/>
</dbReference>
<dbReference type="PRINTS" id="PR00237">
    <property type="entry name" value="GPCRRHODOPSN"/>
</dbReference>
<feature type="transmembrane region" description="Helical" evidence="14">
    <location>
        <begin position="91"/>
        <end position="112"/>
    </location>
</feature>
<feature type="transmembrane region" description="Helical" evidence="14">
    <location>
        <begin position="133"/>
        <end position="155"/>
    </location>
</feature>
<dbReference type="SUPFAM" id="SSF81321">
    <property type="entry name" value="Family A G protein-coupled receptor-like"/>
    <property type="match status" value="1"/>
</dbReference>
<keyword evidence="8 14" id="KW-0297">G-protein coupled receptor</keyword>
<evidence type="ECO:0000256" key="11">
    <source>
        <dbReference type="ARBA" id="ARBA00023170"/>
    </source>
</evidence>
<comment type="subcellular location">
    <subcellularLocation>
        <location evidence="1 14">Membrane</location>
        <topology evidence="1 14">Multi-pass membrane protein</topology>
    </subcellularLocation>
</comment>
<feature type="transmembrane region" description="Helical" evidence="14">
    <location>
        <begin position="15"/>
        <end position="42"/>
    </location>
</feature>
<keyword evidence="12 14" id="KW-0807">Transducer</keyword>
<keyword evidence="17" id="KW-1185">Reference proteome</keyword>
<comment type="caution">
    <text evidence="16">The sequence shown here is derived from an EMBL/GenBank/DDBJ whole genome shotgun (WGS) entry which is preliminary data.</text>
</comment>
<evidence type="ECO:0000259" key="15">
    <source>
        <dbReference type="PROSITE" id="PS50262"/>
    </source>
</evidence>
<keyword evidence="9 14" id="KW-0472">Membrane</keyword>
<keyword evidence="3 14" id="KW-0716">Sensory transduction</keyword>
<dbReference type="PROSITE" id="PS00237">
    <property type="entry name" value="G_PROTEIN_RECEP_F1_1"/>
    <property type="match status" value="1"/>
</dbReference>
<evidence type="ECO:0000256" key="6">
    <source>
        <dbReference type="ARBA" id="ARBA00022989"/>
    </source>
</evidence>
<keyword evidence="5 14" id="KW-0681">Retinal protein</keyword>
<dbReference type="FunFam" id="1.20.1070.10:FF:000044">
    <property type="entry name" value="Opsin, ultraviolet-sensitive"/>
    <property type="match status" value="1"/>
</dbReference>
<evidence type="ECO:0000256" key="1">
    <source>
        <dbReference type="ARBA" id="ARBA00004141"/>
    </source>
</evidence>
<evidence type="ECO:0000256" key="7">
    <source>
        <dbReference type="ARBA" id="ARBA00022991"/>
    </source>
</evidence>
<dbReference type="SMART" id="SM01381">
    <property type="entry name" value="7TM_GPCR_Srsx"/>
    <property type="match status" value="1"/>
</dbReference>
<dbReference type="PANTHER" id="PTHR24240">
    <property type="entry name" value="OPSIN"/>
    <property type="match status" value="1"/>
</dbReference>
<evidence type="ECO:0000256" key="2">
    <source>
        <dbReference type="ARBA" id="ARBA00022543"/>
    </source>
</evidence>
<dbReference type="InterPro" id="IPR027430">
    <property type="entry name" value="Retinal_BS"/>
</dbReference>
<organism evidence="16 17">
    <name type="scientific">Umbra pygmaea</name>
    <name type="common">Eastern mudminnow</name>
    <dbReference type="NCBI Taxonomy" id="75934"/>
    <lineage>
        <taxon>Eukaryota</taxon>
        <taxon>Metazoa</taxon>
        <taxon>Chordata</taxon>
        <taxon>Craniata</taxon>
        <taxon>Vertebrata</taxon>
        <taxon>Euteleostomi</taxon>
        <taxon>Actinopterygii</taxon>
        <taxon>Neopterygii</taxon>
        <taxon>Teleostei</taxon>
        <taxon>Protacanthopterygii</taxon>
        <taxon>Esociformes</taxon>
        <taxon>Umbridae</taxon>
        <taxon>Umbra</taxon>
    </lineage>
</organism>
<dbReference type="PROSITE" id="PS00238">
    <property type="entry name" value="OPSIN"/>
    <property type="match status" value="1"/>
</dbReference>
<feature type="transmembrane region" description="Helical" evidence="14">
    <location>
        <begin position="54"/>
        <end position="79"/>
    </location>
</feature>
<feature type="transmembrane region" description="Helical" evidence="14">
    <location>
        <begin position="181"/>
        <end position="208"/>
    </location>
</feature>
<evidence type="ECO:0000256" key="8">
    <source>
        <dbReference type="ARBA" id="ARBA00023040"/>
    </source>
</evidence>
<comment type="similarity">
    <text evidence="14">Belongs to the G-protein coupled receptor 1 family. Opsin subfamily.</text>
</comment>
<reference evidence="16 17" key="1">
    <citation type="submission" date="2024-06" db="EMBL/GenBank/DDBJ databases">
        <authorList>
            <person name="Pan Q."/>
            <person name="Wen M."/>
            <person name="Jouanno E."/>
            <person name="Zahm M."/>
            <person name="Klopp C."/>
            <person name="Cabau C."/>
            <person name="Louis A."/>
            <person name="Berthelot C."/>
            <person name="Parey E."/>
            <person name="Roest Crollius H."/>
            <person name="Montfort J."/>
            <person name="Robinson-Rechavi M."/>
            <person name="Bouchez O."/>
            <person name="Lampietro C."/>
            <person name="Lopez Roques C."/>
            <person name="Donnadieu C."/>
            <person name="Postlethwait J."/>
            <person name="Bobe J."/>
            <person name="Verreycken H."/>
            <person name="Guiguen Y."/>
        </authorList>
    </citation>
    <scope>NUCLEOTIDE SEQUENCE [LARGE SCALE GENOMIC DNA]</scope>
    <source>
        <strain evidence="16">Up_M1</strain>
        <tissue evidence="16">Testis</tissue>
    </source>
</reference>
<comment type="function">
    <text evidence="13">Photoreceptor implicated in non-image-forming responses to light.</text>
</comment>
<dbReference type="Gene3D" id="1.20.1070.10">
    <property type="entry name" value="Rhodopsin 7-helix transmembrane proteins"/>
    <property type="match status" value="1"/>
</dbReference>
<protein>
    <recommendedName>
        <fullName evidence="15">G-protein coupled receptors family 1 profile domain-containing protein</fullName>
    </recommendedName>
</protein>
<feature type="transmembrane region" description="Helical" evidence="14">
    <location>
        <begin position="278"/>
        <end position="298"/>
    </location>
</feature>
<evidence type="ECO:0000256" key="4">
    <source>
        <dbReference type="ARBA" id="ARBA00022692"/>
    </source>
</evidence>
<dbReference type="InterPro" id="IPR017452">
    <property type="entry name" value="GPCR_Rhodpsn_7TM"/>
</dbReference>
<dbReference type="GO" id="GO:0007602">
    <property type="term" value="P:phototransduction"/>
    <property type="evidence" value="ECO:0007669"/>
    <property type="project" value="UniProtKB-KW"/>
</dbReference>
<accession>A0ABD0W5C2</accession>
<dbReference type="EMBL" id="JAGEUA010000009">
    <property type="protein sequence ID" value="KAL0965671.1"/>
    <property type="molecule type" value="Genomic_DNA"/>
</dbReference>
<keyword evidence="4 14" id="KW-0812">Transmembrane</keyword>
<keyword evidence="10" id="KW-1015">Disulfide bond</keyword>
<evidence type="ECO:0000256" key="14">
    <source>
        <dbReference type="RuleBase" id="RU004951"/>
    </source>
</evidence>
<keyword evidence="7 14" id="KW-0157">Chromophore</keyword>
<evidence type="ECO:0000256" key="10">
    <source>
        <dbReference type="ARBA" id="ARBA00023157"/>
    </source>
</evidence>
<dbReference type="GO" id="GO:0004930">
    <property type="term" value="F:G protein-coupled receptor activity"/>
    <property type="evidence" value="ECO:0007669"/>
    <property type="project" value="UniProtKB-KW"/>
</dbReference>
<gene>
    <name evidence="16" type="ORF">UPYG_G00284220</name>
</gene>
<dbReference type="GO" id="GO:0016020">
    <property type="term" value="C:membrane"/>
    <property type="evidence" value="ECO:0007669"/>
    <property type="project" value="UniProtKB-SubCell"/>
</dbReference>
<dbReference type="CDD" id="cd15336">
    <property type="entry name" value="7tmA_Melanopsin"/>
    <property type="match status" value="1"/>
</dbReference>